<comment type="caution">
    <text evidence="1">The sequence shown here is derived from an EMBL/GenBank/DDBJ whole genome shotgun (WGS) entry which is preliminary data.</text>
</comment>
<accession>A0A8J5CRG8</accession>
<keyword evidence="2" id="KW-1185">Reference proteome</keyword>
<reference evidence="1" key="1">
    <citation type="submission" date="2020-07" db="EMBL/GenBank/DDBJ databases">
        <title>The High-quality genome of the commercially important snow crab, Chionoecetes opilio.</title>
        <authorList>
            <person name="Jeong J.-H."/>
            <person name="Ryu S."/>
        </authorList>
    </citation>
    <scope>NUCLEOTIDE SEQUENCE</scope>
    <source>
        <strain evidence="1">MADBK_172401_WGS</strain>
        <tissue evidence="1">Digestive gland</tissue>
    </source>
</reference>
<evidence type="ECO:0000313" key="1">
    <source>
        <dbReference type="EMBL" id="KAG0718485.1"/>
    </source>
</evidence>
<dbReference type="AlphaFoldDB" id="A0A8J5CRG8"/>
<organism evidence="1 2">
    <name type="scientific">Chionoecetes opilio</name>
    <name type="common">Atlantic snow crab</name>
    <name type="synonym">Cancer opilio</name>
    <dbReference type="NCBI Taxonomy" id="41210"/>
    <lineage>
        <taxon>Eukaryota</taxon>
        <taxon>Metazoa</taxon>
        <taxon>Ecdysozoa</taxon>
        <taxon>Arthropoda</taxon>
        <taxon>Crustacea</taxon>
        <taxon>Multicrustacea</taxon>
        <taxon>Malacostraca</taxon>
        <taxon>Eumalacostraca</taxon>
        <taxon>Eucarida</taxon>
        <taxon>Decapoda</taxon>
        <taxon>Pleocyemata</taxon>
        <taxon>Brachyura</taxon>
        <taxon>Eubrachyura</taxon>
        <taxon>Majoidea</taxon>
        <taxon>Majidae</taxon>
        <taxon>Chionoecetes</taxon>
    </lineage>
</organism>
<sequence>MPLEEKRNVVANLRSMEGSEEPPPKVCVEEDGLEKQDRCLLRHEYTEKSWSAGHRQRVPRRRSCHVGDEPMYQAGARRVRGLLVTNDAPERGSLLCRISLRTLARGRRTSCNASFKFEDHRKCIDGQEVWALRDMKISSNQYNFSVTLFLL</sequence>
<name>A0A8J5CRG8_CHIOP</name>
<dbReference type="Proteomes" id="UP000770661">
    <property type="component" value="Unassembled WGS sequence"/>
</dbReference>
<protein>
    <submittedName>
        <fullName evidence="1">Uncharacterized protein</fullName>
    </submittedName>
</protein>
<proteinExistence type="predicted"/>
<gene>
    <name evidence="1" type="ORF">GWK47_052368</name>
</gene>
<evidence type="ECO:0000313" key="2">
    <source>
        <dbReference type="Proteomes" id="UP000770661"/>
    </source>
</evidence>
<dbReference type="EMBL" id="JACEEZ010016001">
    <property type="protein sequence ID" value="KAG0718485.1"/>
    <property type="molecule type" value="Genomic_DNA"/>
</dbReference>